<keyword evidence="12" id="KW-1185">Reference proteome</keyword>
<keyword evidence="6 9" id="KW-0472">Membrane</keyword>
<dbReference type="GO" id="GO:0005637">
    <property type="term" value="C:nuclear inner membrane"/>
    <property type="evidence" value="ECO:0007669"/>
    <property type="project" value="UniProtKB-SubCell"/>
</dbReference>
<dbReference type="Proteomes" id="UP000078200">
    <property type="component" value="Unassembled WGS sequence"/>
</dbReference>
<dbReference type="Pfam" id="PF10225">
    <property type="entry name" value="NEMP"/>
    <property type="match status" value="1"/>
</dbReference>
<evidence type="ECO:0000256" key="8">
    <source>
        <dbReference type="SAM" id="MobiDB-lite"/>
    </source>
</evidence>
<keyword evidence="4 10" id="KW-0732">Signal</keyword>
<dbReference type="PANTHER" id="PTHR13598:SF1">
    <property type="entry name" value="AT07567P-RELATED"/>
    <property type="match status" value="1"/>
</dbReference>
<evidence type="ECO:0000256" key="7">
    <source>
        <dbReference type="ARBA" id="ARBA00023242"/>
    </source>
</evidence>
<evidence type="ECO:0000256" key="3">
    <source>
        <dbReference type="ARBA" id="ARBA00022692"/>
    </source>
</evidence>
<evidence type="ECO:0008006" key="13">
    <source>
        <dbReference type="Google" id="ProtNLM"/>
    </source>
</evidence>
<sequence length="460" mass="53018">MHLISLMLLFGIFLTQNGLWITSSEKPDKLIINFMEPGSMLMHTPFKRGVFNRGMQIYCYRGTSKSLSRLLASVVFQLDVDGDDYTQYEGSTPAEVKKHYDENRTFLNMNLFSQKRLSESLSPFSQRCFGIHTDYSYAVYLKQSTVDYRRFLLLLGGILMFFFAEILTTNAIFYSIFGTIIGVFASIFLIVWMSGKLLPKRTMMYGIFIGGCAIGFYLLRLLWVNIQMILVTHAQYFASYVAITGLISFLCCYLQGPPTNERSQNIVKWLIQIMALTSIYLSSQYKEAVVVIMIGIIVLNYLVLERMVEELNSDKDVLRECDNKLLRPLEWNNNNSFDSDTDTSCSEFEINTQNLYPLPNGSYILSKDCPALTRIHGNNTENRPKLEKGTTRFHYKTIAISKKRLKAPVPVSERLTSDKQTYLTNSLVLQQKGSIRQMTKKNEKIKRSRKLSEDKKMKYF</sequence>
<protein>
    <recommendedName>
        <fullName evidence="13">DUF4203 domain-containing protein</fullName>
    </recommendedName>
</protein>
<feature type="signal peptide" evidence="10">
    <location>
        <begin position="1"/>
        <end position="24"/>
    </location>
</feature>
<dbReference type="InterPro" id="IPR019358">
    <property type="entry name" value="NEMP_fam"/>
</dbReference>
<evidence type="ECO:0000256" key="10">
    <source>
        <dbReference type="SAM" id="SignalP"/>
    </source>
</evidence>
<keyword evidence="5 9" id="KW-1133">Transmembrane helix</keyword>
<evidence type="ECO:0000256" key="5">
    <source>
        <dbReference type="ARBA" id="ARBA00022989"/>
    </source>
</evidence>
<keyword evidence="3 9" id="KW-0812">Transmembrane</keyword>
<keyword evidence="7" id="KW-0539">Nucleus</keyword>
<feature type="compositionally biased region" description="Basic and acidic residues" evidence="8">
    <location>
        <begin position="450"/>
        <end position="460"/>
    </location>
</feature>
<reference evidence="11" key="1">
    <citation type="submission" date="2020-05" db="UniProtKB">
        <authorList>
            <consortium name="EnsemblMetazoa"/>
        </authorList>
    </citation>
    <scope>IDENTIFICATION</scope>
    <source>
        <strain evidence="11">TTRI</strain>
    </source>
</reference>
<evidence type="ECO:0000313" key="12">
    <source>
        <dbReference type="Proteomes" id="UP000078200"/>
    </source>
</evidence>
<feature type="chain" id="PRO_5008398621" description="DUF4203 domain-containing protein" evidence="10">
    <location>
        <begin position="25"/>
        <end position="460"/>
    </location>
</feature>
<feature type="transmembrane region" description="Helical" evidence="9">
    <location>
        <begin position="235"/>
        <end position="254"/>
    </location>
</feature>
<feature type="transmembrane region" description="Helical" evidence="9">
    <location>
        <begin position="204"/>
        <end position="223"/>
    </location>
</feature>
<feature type="region of interest" description="Disordered" evidence="8">
    <location>
        <begin position="438"/>
        <end position="460"/>
    </location>
</feature>
<dbReference type="PANTHER" id="PTHR13598">
    <property type="entry name" value="AT07567P-RELATED"/>
    <property type="match status" value="1"/>
</dbReference>
<evidence type="ECO:0000256" key="2">
    <source>
        <dbReference type="ARBA" id="ARBA00005748"/>
    </source>
</evidence>
<accession>A0A1A9ULA6</accession>
<comment type="similarity">
    <text evidence="2">Belongs to the NEMP family.</text>
</comment>
<organism evidence="11 12">
    <name type="scientific">Glossina austeni</name>
    <name type="common">Savannah tsetse fly</name>
    <dbReference type="NCBI Taxonomy" id="7395"/>
    <lineage>
        <taxon>Eukaryota</taxon>
        <taxon>Metazoa</taxon>
        <taxon>Ecdysozoa</taxon>
        <taxon>Arthropoda</taxon>
        <taxon>Hexapoda</taxon>
        <taxon>Insecta</taxon>
        <taxon>Pterygota</taxon>
        <taxon>Neoptera</taxon>
        <taxon>Endopterygota</taxon>
        <taxon>Diptera</taxon>
        <taxon>Brachycera</taxon>
        <taxon>Muscomorpha</taxon>
        <taxon>Hippoboscoidea</taxon>
        <taxon>Glossinidae</taxon>
        <taxon>Glossina</taxon>
    </lineage>
</organism>
<dbReference type="EnsemblMetazoa" id="GAUT008193-RA">
    <property type="protein sequence ID" value="GAUT008193-PA"/>
    <property type="gene ID" value="GAUT008193"/>
</dbReference>
<feature type="transmembrane region" description="Helical" evidence="9">
    <location>
        <begin position="288"/>
        <end position="304"/>
    </location>
</feature>
<dbReference type="VEuPathDB" id="VectorBase:GAUT008193"/>
<evidence type="ECO:0000313" key="11">
    <source>
        <dbReference type="EnsemblMetazoa" id="GAUT008193-PA"/>
    </source>
</evidence>
<evidence type="ECO:0000256" key="9">
    <source>
        <dbReference type="SAM" id="Phobius"/>
    </source>
</evidence>
<evidence type="ECO:0000256" key="6">
    <source>
        <dbReference type="ARBA" id="ARBA00023136"/>
    </source>
</evidence>
<feature type="transmembrane region" description="Helical" evidence="9">
    <location>
        <begin position="151"/>
        <end position="167"/>
    </location>
</feature>
<name>A0A1A9ULA6_GLOAU</name>
<evidence type="ECO:0000256" key="1">
    <source>
        <dbReference type="ARBA" id="ARBA00004575"/>
    </source>
</evidence>
<evidence type="ECO:0000256" key="4">
    <source>
        <dbReference type="ARBA" id="ARBA00022729"/>
    </source>
</evidence>
<feature type="transmembrane region" description="Helical" evidence="9">
    <location>
        <begin position="173"/>
        <end position="192"/>
    </location>
</feature>
<proteinExistence type="inferred from homology"/>
<comment type="subcellular location">
    <subcellularLocation>
        <location evidence="1">Nucleus inner membrane</location>
        <topology evidence="1">Multi-pass membrane protein</topology>
        <orientation evidence="1">Nucleoplasmic side</orientation>
    </subcellularLocation>
</comment>
<dbReference type="AlphaFoldDB" id="A0A1A9ULA6"/>